<dbReference type="Proteomes" id="UP001160148">
    <property type="component" value="Unassembled WGS sequence"/>
</dbReference>
<proteinExistence type="predicted"/>
<dbReference type="AlphaFoldDB" id="A0AAV0VYJ1"/>
<sequence length="103" mass="11443">MFNVTRVLHFFFLRKGRGLAEGIKYPERRGGGGVADDNRRRNKNGDSAAERVANDRAHTHPHAPNLGQQIAGWDARGLPAATAPEGSFDDEQQKSRMDGHIYM</sequence>
<accession>A0AAV0VYJ1</accession>
<evidence type="ECO:0000313" key="2">
    <source>
        <dbReference type="EMBL" id="CAI6348715.1"/>
    </source>
</evidence>
<evidence type="ECO:0000313" key="3">
    <source>
        <dbReference type="Proteomes" id="UP001160148"/>
    </source>
</evidence>
<feature type="compositionally biased region" description="Basic and acidic residues" evidence="1">
    <location>
        <begin position="48"/>
        <end position="58"/>
    </location>
</feature>
<dbReference type="EMBL" id="CARXXK010000001">
    <property type="protein sequence ID" value="CAI6348715.1"/>
    <property type="molecule type" value="Genomic_DNA"/>
</dbReference>
<feature type="region of interest" description="Disordered" evidence="1">
    <location>
        <begin position="23"/>
        <end position="103"/>
    </location>
</feature>
<feature type="compositionally biased region" description="Basic and acidic residues" evidence="1">
    <location>
        <begin position="91"/>
        <end position="103"/>
    </location>
</feature>
<comment type="caution">
    <text evidence="2">The sequence shown here is derived from an EMBL/GenBank/DDBJ whole genome shotgun (WGS) entry which is preliminary data.</text>
</comment>
<name>A0AAV0VYJ1_9HEMI</name>
<reference evidence="2 3" key="1">
    <citation type="submission" date="2023-01" db="EMBL/GenBank/DDBJ databases">
        <authorList>
            <person name="Whitehead M."/>
        </authorList>
    </citation>
    <scope>NUCLEOTIDE SEQUENCE [LARGE SCALE GENOMIC DNA]</scope>
</reference>
<organism evidence="2 3">
    <name type="scientific">Macrosiphum euphorbiae</name>
    <name type="common">potato aphid</name>
    <dbReference type="NCBI Taxonomy" id="13131"/>
    <lineage>
        <taxon>Eukaryota</taxon>
        <taxon>Metazoa</taxon>
        <taxon>Ecdysozoa</taxon>
        <taxon>Arthropoda</taxon>
        <taxon>Hexapoda</taxon>
        <taxon>Insecta</taxon>
        <taxon>Pterygota</taxon>
        <taxon>Neoptera</taxon>
        <taxon>Paraneoptera</taxon>
        <taxon>Hemiptera</taxon>
        <taxon>Sternorrhyncha</taxon>
        <taxon>Aphidomorpha</taxon>
        <taxon>Aphidoidea</taxon>
        <taxon>Aphididae</taxon>
        <taxon>Macrosiphini</taxon>
        <taxon>Macrosiphum</taxon>
    </lineage>
</organism>
<evidence type="ECO:0000256" key="1">
    <source>
        <dbReference type="SAM" id="MobiDB-lite"/>
    </source>
</evidence>
<keyword evidence="3" id="KW-1185">Reference proteome</keyword>
<protein>
    <submittedName>
        <fullName evidence="2">Uncharacterized protein</fullName>
    </submittedName>
</protein>
<gene>
    <name evidence="2" type="ORF">MEUPH1_LOCUS5366</name>
</gene>